<reference evidence="2 3" key="1">
    <citation type="submission" date="2019-08" db="EMBL/GenBank/DDBJ databases">
        <authorList>
            <person name="Karlyshev A.V."/>
        </authorList>
    </citation>
    <scope>NUCLEOTIDE SEQUENCE [LARGE SCALE GENOMIC DNA]</scope>
    <source>
        <strain evidence="2 3">Alg18-2.2</strain>
    </source>
</reference>
<dbReference type="Pfam" id="PF04338">
    <property type="entry name" value="DUF481"/>
    <property type="match status" value="1"/>
</dbReference>
<gene>
    <name evidence="2" type="ORF">FU658_03035</name>
</gene>
<keyword evidence="1" id="KW-0732">Signal</keyword>
<evidence type="ECO:0000256" key="1">
    <source>
        <dbReference type="SAM" id="SignalP"/>
    </source>
</evidence>
<dbReference type="OrthoDB" id="5292716at2"/>
<evidence type="ECO:0000313" key="2">
    <source>
        <dbReference type="EMBL" id="TXK64833.1"/>
    </source>
</evidence>
<proteinExistence type="predicted"/>
<dbReference type="InterPro" id="IPR007433">
    <property type="entry name" value="DUF481"/>
</dbReference>
<sequence>MRHPLPTLLAVAAALVLPAAPALAEEGWSGTGELGLSMARGNSRAENLNARLAFKKEDADWTHRFSFAGLRARGEVTADFDGDGIPETRLQTTANRYQVAGSSALNLTERSSWISSLRYERDDFAAYDYQATIAVGYGHKFIDTDETKLATSIGPGYRRARYASTQAIENEMIVRGTLEFSHQLTETTQVTNDFLMESGSDNTFAQNDLGLAVAINASMALKVGLQARHNTQTDPGRKSTDTLTTLNLVYKFF</sequence>
<dbReference type="RefSeq" id="WP_147890753.1">
    <property type="nucleotide sequence ID" value="NZ_VRTS01000002.1"/>
</dbReference>
<evidence type="ECO:0000313" key="3">
    <source>
        <dbReference type="Proteomes" id="UP000321248"/>
    </source>
</evidence>
<feature type="chain" id="PRO_5022790032" evidence="1">
    <location>
        <begin position="25"/>
        <end position="253"/>
    </location>
</feature>
<comment type="caution">
    <text evidence="2">The sequence shown here is derived from an EMBL/GenBank/DDBJ whole genome shotgun (WGS) entry which is preliminary data.</text>
</comment>
<dbReference type="SUPFAM" id="SSF56935">
    <property type="entry name" value="Porins"/>
    <property type="match status" value="1"/>
</dbReference>
<dbReference type="EMBL" id="VRTS01000002">
    <property type="protein sequence ID" value="TXK64833.1"/>
    <property type="molecule type" value="Genomic_DNA"/>
</dbReference>
<accession>A0A5C8KYA4</accession>
<name>A0A5C8KYA4_9GAMM</name>
<keyword evidence="3" id="KW-1185">Reference proteome</keyword>
<protein>
    <submittedName>
        <fullName evidence="2">DUF481 domain-containing protein</fullName>
    </submittedName>
</protein>
<dbReference type="Proteomes" id="UP000321248">
    <property type="component" value="Unassembled WGS sequence"/>
</dbReference>
<dbReference type="AlphaFoldDB" id="A0A5C8KYA4"/>
<organism evidence="2 3">
    <name type="scientific">Alkalisalibacterium limincola</name>
    <dbReference type="NCBI Taxonomy" id="2699169"/>
    <lineage>
        <taxon>Bacteria</taxon>
        <taxon>Pseudomonadati</taxon>
        <taxon>Pseudomonadota</taxon>
        <taxon>Gammaproteobacteria</taxon>
        <taxon>Lysobacterales</taxon>
        <taxon>Lysobacteraceae</taxon>
        <taxon>Alkalisalibacterium</taxon>
    </lineage>
</organism>
<feature type="signal peptide" evidence="1">
    <location>
        <begin position="1"/>
        <end position="24"/>
    </location>
</feature>